<dbReference type="Pfam" id="PF02515">
    <property type="entry name" value="CoA_transf_3"/>
    <property type="match status" value="1"/>
</dbReference>
<feature type="region of interest" description="Disordered" evidence="1">
    <location>
        <begin position="333"/>
        <end position="359"/>
    </location>
</feature>
<dbReference type="GO" id="GO:0003824">
    <property type="term" value="F:catalytic activity"/>
    <property type="evidence" value="ECO:0007669"/>
    <property type="project" value="InterPro"/>
</dbReference>
<protein>
    <submittedName>
        <fullName evidence="2">Alpha-methylacyl-CoA racemase</fullName>
    </submittedName>
</protein>
<comment type="caution">
    <text evidence="2">The sequence shown here is derived from an EMBL/GenBank/DDBJ whole genome shotgun (WGS) entry which is preliminary data.</text>
</comment>
<evidence type="ECO:0000256" key="1">
    <source>
        <dbReference type="SAM" id="MobiDB-lite"/>
    </source>
</evidence>
<dbReference type="InterPro" id="IPR050509">
    <property type="entry name" value="CoA-transferase_III"/>
</dbReference>
<name>A0A2U1FDA9_9PSEU</name>
<dbReference type="Proteomes" id="UP000245639">
    <property type="component" value="Unassembled WGS sequence"/>
</dbReference>
<gene>
    <name evidence="2" type="ORF">C8D89_105254</name>
</gene>
<dbReference type="Gene3D" id="3.30.1540.10">
    <property type="entry name" value="formyl-coa transferase, domain 3"/>
    <property type="match status" value="1"/>
</dbReference>
<dbReference type="SUPFAM" id="SSF89796">
    <property type="entry name" value="CoA-transferase family III (CaiB/BaiF)"/>
    <property type="match status" value="1"/>
</dbReference>
<keyword evidence="3" id="KW-1185">Reference proteome</keyword>
<dbReference type="Gene3D" id="3.40.50.10540">
    <property type="entry name" value="Crotonobetainyl-coa:carnitine coa-transferase, domain 1"/>
    <property type="match status" value="1"/>
</dbReference>
<organism evidence="2 3">
    <name type="scientific">Actinomycetospora cinnamomea</name>
    <dbReference type="NCBI Taxonomy" id="663609"/>
    <lineage>
        <taxon>Bacteria</taxon>
        <taxon>Bacillati</taxon>
        <taxon>Actinomycetota</taxon>
        <taxon>Actinomycetes</taxon>
        <taxon>Pseudonocardiales</taxon>
        <taxon>Pseudonocardiaceae</taxon>
        <taxon>Actinomycetospora</taxon>
    </lineage>
</organism>
<dbReference type="InterPro" id="IPR003673">
    <property type="entry name" value="CoA-Trfase_fam_III"/>
</dbReference>
<dbReference type="InterPro" id="IPR023606">
    <property type="entry name" value="CoA-Trfase_III_dom_1_sf"/>
</dbReference>
<dbReference type="EMBL" id="QEKW01000005">
    <property type="protein sequence ID" value="PVZ10177.1"/>
    <property type="molecule type" value="Genomic_DNA"/>
</dbReference>
<proteinExistence type="predicted"/>
<evidence type="ECO:0000313" key="3">
    <source>
        <dbReference type="Proteomes" id="UP000245639"/>
    </source>
</evidence>
<sequence length="385" mass="40348">MGVLDGVKVIEVAGIGPGPFAAMMLADMGADVLRIDRPAGGRGLSLGNASKDVLARGRRSVALDLKSSEGLEVLLELVEGADVLLEGYRPGVAERLGFGPDVCHGRNERLVYGRMTGWGQDGPNAARAGHDLTYLSTAGVVAHIEGPDGAPGIPINLVGDFGGGGMLLVVGVLGALVERAASGRGQVVDAAIVDGAALQMAMVYGMRAGGMWPNPRGGNILDGGAPFYEHYRCRDGGWVAVGALEPQFYAELMAGLGLEGEDIATHQWDMARWPEFRARLAEVFATRTRDEWAADLEPTDAVVAAVLDMDEAAEHPHNKARGLHIDAFGVRQPAPAPRFSRTPSATPTPPASPGEHSAEALAGWGLDPDRIARLREAGVVHQAEA</sequence>
<reference evidence="2 3" key="1">
    <citation type="submission" date="2018-04" db="EMBL/GenBank/DDBJ databases">
        <title>Genomic Encyclopedia of Type Strains, Phase IV (KMG-IV): sequencing the most valuable type-strain genomes for metagenomic binning, comparative biology and taxonomic classification.</title>
        <authorList>
            <person name="Goeker M."/>
        </authorList>
    </citation>
    <scope>NUCLEOTIDE SEQUENCE [LARGE SCALE GENOMIC DNA]</scope>
    <source>
        <strain evidence="2 3">DSM 45771</strain>
    </source>
</reference>
<dbReference type="AlphaFoldDB" id="A0A2U1FDA9"/>
<accession>A0A2U1FDA9</accession>
<dbReference type="RefSeq" id="WP_116708413.1">
    <property type="nucleotide sequence ID" value="NZ_QEKW01000005.1"/>
</dbReference>
<dbReference type="PANTHER" id="PTHR48228">
    <property type="entry name" value="SUCCINYL-COA--D-CITRAMALATE COA-TRANSFERASE"/>
    <property type="match status" value="1"/>
</dbReference>
<dbReference type="InterPro" id="IPR044855">
    <property type="entry name" value="CoA-Trfase_III_dom3_sf"/>
</dbReference>
<dbReference type="OrthoDB" id="9797653at2"/>
<dbReference type="PANTHER" id="PTHR48228:SF5">
    <property type="entry name" value="ALPHA-METHYLACYL-COA RACEMASE"/>
    <property type="match status" value="1"/>
</dbReference>
<evidence type="ECO:0000313" key="2">
    <source>
        <dbReference type="EMBL" id="PVZ10177.1"/>
    </source>
</evidence>